<accession>A0A2R8CNB4</accession>
<dbReference type="GO" id="GO:0005886">
    <property type="term" value="C:plasma membrane"/>
    <property type="evidence" value="ECO:0007669"/>
    <property type="project" value="UniProtKB-SubCell"/>
</dbReference>
<comment type="function">
    <text evidence="9">Catalyzes the transfer of an acyl chain from an acyl-[acyl-carrier-protein] (ACP) to a Kdo(2)-lipid IV(A) to form a Kdo(2)-(acyl)-lipid IV(A).</text>
</comment>
<evidence type="ECO:0000256" key="2">
    <source>
        <dbReference type="ARBA" id="ARBA00022519"/>
    </source>
</evidence>
<dbReference type="GO" id="GO:0036104">
    <property type="term" value="P:Kdo2-lipid A biosynthetic process"/>
    <property type="evidence" value="ECO:0007669"/>
    <property type="project" value="UniProtKB-UniRule"/>
</dbReference>
<dbReference type="AlphaFoldDB" id="A0A2R8CNB4"/>
<dbReference type="InterPro" id="IPR011920">
    <property type="entry name" value="Lipid_A_LpxL_LpxP"/>
</dbReference>
<keyword evidence="5 9" id="KW-0448">Lipopolysaccharide biosynthesis</keyword>
<dbReference type="UniPathway" id="UPA00360">
    <property type="reaction ID" value="UER00485"/>
</dbReference>
<dbReference type="GO" id="GO:0009245">
    <property type="term" value="P:lipid A biosynthetic process"/>
    <property type="evidence" value="ECO:0007669"/>
    <property type="project" value="InterPro"/>
</dbReference>
<dbReference type="CDD" id="cd07984">
    <property type="entry name" value="LPLAT_LABLAT-like"/>
    <property type="match status" value="1"/>
</dbReference>
<keyword evidence="1 9" id="KW-1003">Cell membrane</keyword>
<evidence type="ECO:0000256" key="9">
    <source>
        <dbReference type="HAMAP-Rule" id="MF_01942"/>
    </source>
</evidence>
<sequence length="310" mass="35838">MSKRKRHDYPESFAHPRYWSTWCAIGLMRVGAFLPWRLKLWVGTAIGELVWRFVKRRRHITETNLRLCFPELGERELARLVRRTFHANGIGILETATGWCRDPEHLRHRVSFKGTEHMEAAKARGKGVLIIGIHFSTLDLGGALHSLFFDADVVYRPHNNPLFEHFMTKARRGIFGAAIDRHDLRGVVRRVKGGHAVWYSPDQDFGRDASVFAPFFGIDAASIRLTSKIARMTGAPVMPLMFHRNPDNRTYTLEYLPALENFPSGDEVADATQVNAFIEMAIRKHPEQYLWLHRRFKTRPEGEASFYDQR</sequence>
<reference evidence="11" key="1">
    <citation type="submission" date="2018-03" db="EMBL/GenBank/DDBJ databases">
        <authorList>
            <person name="Navarro De La Torre S."/>
        </authorList>
    </citation>
    <scope>NUCLEOTIDE SEQUENCE [LARGE SCALE GENOMIC DNA]</scope>
    <source>
        <strain evidence="11">EAod3</strain>
    </source>
</reference>
<dbReference type="Proteomes" id="UP000244934">
    <property type="component" value="Unassembled WGS sequence"/>
</dbReference>
<evidence type="ECO:0000256" key="4">
    <source>
        <dbReference type="ARBA" id="ARBA00022692"/>
    </source>
</evidence>
<keyword evidence="3 9" id="KW-0808">Transferase</keyword>
<dbReference type="GO" id="GO:0009103">
    <property type="term" value="P:lipopolysaccharide biosynthetic process"/>
    <property type="evidence" value="ECO:0007669"/>
    <property type="project" value="UniProtKB-UniRule"/>
</dbReference>
<dbReference type="RefSeq" id="WP_108843160.1">
    <property type="nucleotide sequence ID" value="NZ_ONZI01000003.1"/>
</dbReference>
<keyword evidence="6 9" id="KW-1133">Transmembrane helix</keyword>
<dbReference type="EC" id="2.3.1.241" evidence="9"/>
<dbReference type="PIRSF" id="PIRSF026649">
    <property type="entry name" value="MsbB"/>
    <property type="match status" value="1"/>
</dbReference>
<keyword evidence="7 9" id="KW-0472">Membrane</keyword>
<dbReference type="OrthoDB" id="9803456at2"/>
<proteinExistence type="inferred from homology"/>
<gene>
    <name evidence="10" type="primary">lpxL_2</name>
    <name evidence="9" type="synonym">lpxL</name>
    <name evidence="10" type="ORF">KSP9073_02403</name>
</gene>
<evidence type="ECO:0000313" key="11">
    <source>
        <dbReference type="Proteomes" id="UP000244934"/>
    </source>
</evidence>
<protein>
    <recommendedName>
        <fullName evidence="9">Lipid A biosynthesis acyltransferase</fullName>
        <ecNumber evidence="9">2.3.1.241</ecNumber>
    </recommendedName>
    <alternativeName>
        <fullName evidence="9">Kdo(2)-lipid IV(A) acyltransferase</fullName>
    </alternativeName>
</protein>
<dbReference type="EMBL" id="ONZI01000003">
    <property type="protein sequence ID" value="SPJ34369.1"/>
    <property type="molecule type" value="Genomic_DNA"/>
</dbReference>
<dbReference type="Pfam" id="PF03279">
    <property type="entry name" value="Lip_A_acyltrans"/>
    <property type="match status" value="1"/>
</dbReference>
<dbReference type="PANTHER" id="PTHR30606:SF9">
    <property type="entry name" value="LIPID A BIOSYNTHESIS LAUROYLTRANSFERASE"/>
    <property type="match status" value="1"/>
</dbReference>
<dbReference type="UniPathway" id="UPA00030"/>
<evidence type="ECO:0000256" key="6">
    <source>
        <dbReference type="ARBA" id="ARBA00022989"/>
    </source>
</evidence>
<dbReference type="GO" id="GO:0008913">
    <property type="term" value="F:Kdo2-lipid IVA acyltransferase activity"/>
    <property type="evidence" value="ECO:0007669"/>
    <property type="project" value="UniProtKB-EC"/>
</dbReference>
<keyword evidence="8 9" id="KW-0012">Acyltransferase</keyword>
<comment type="subcellular location">
    <subcellularLocation>
        <location evidence="9">Cell inner membrane</location>
        <topology evidence="9">Single-pass membrane protein</topology>
    </subcellularLocation>
</comment>
<comment type="similarity">
    <text evidence="9">Belongs to the LpxL/LpxM/LpxP family.</text>
</comment>
<keyword evidence="4 9" id="KW-0812">Transmembrane</keyword>
<name>A0A2R8CNB4_9GAMM</name>
<evidence type="ECO:0000256" key="8">
    <source>
        <dbReference type="ARBA" id="ARBA00023315"/>
    </source>
</evidence>
<dbReference type="NCBIfam" id="TIGR02207">
    <property type="entry name" value="lipid_A_htrB"/>
    <property type="match status" value="1"/>
</dbReference>
<feature type="short sequence motif" description="HXXXXD motif" evidence="9">
    <location>
        <begin position="134"/>
        <end position="139"/>
    </location>
</feature>
<keyword evidence="11" id="KW-1185">Reference proteome</keyword>
<evidence type="ECO:0000256" key="5">
    <source>
        <dbReference type="ARBA" id="ARBA00022985"/>
    </source>
</evidence>
<dbReference type="HAMAP" id="MF_01942">
    <property type="entry name" value="Lipid_A_LpxL_LpxP"/>
    <property type="match status" value="1"/>
</dbReference>
<comment type="pathway">
    <text evidence="9">Bacterial outer membrane biogenesis; lipopolysaccharide biosynthesis.</text>
</comment>
<evidence type="ECO:0000256" key="1">
    <source>
        <dbReference type="ARBA" id="ARBA00022475"/>
    </source>
</evidence>
<organism evidence="10 11">
    <name type="scientific">Kushneria phyllosphaerae</name>
    <dbReference type="NCBI Taxonomy" id="2100822"/>
    <lineage>
        <taxon>Bacteria</taxon>
        <taxon>Pseudomonadati</taxon>
        <taxon>Pseudomonadota</taxon>
        <taxon>Gammaproteobacteria</taxon>
        <taxon>Oceanospirillales</taxon>
        <taxon>Halomonadaceae</taxon>
        <taxon>Kushneria</taxon>
    </lineage>
</organism>
<comment type="catalytic activity">
    <reaction evidence="9">
        <text>an alpha-Kdo-(2-&gt;4)-alpha-Kdo-(2-&gt;6)-lipid IVA + a fatty acyl-[ACP] = an alpha-Kdo-(2-&gt;4)-alpha-Kdo-(2-&gt;6)-(acyl)-lipid IVA + holo-[ACP]</text>
        <dbReference type="Rhea" id="RHEA:69396"/>
        <dbReference type="Rhea" id="RHEA-COMP:9685"/>
        <dbReference type="Rhea" id="RHEA-COMP:14125"/>
        <dbReference type="ChEBI" id="CHEBI:64479"/>
        <dbReference type="ChEBI" id="CHEBI:138651"/>
        <dbReference type="ChEBI" id="CHEBI:176429"/>
        <dbReference type="ChEBI" id="CHEBI:176430"/>
        <dbReference type="EC" id="2.3.1.241"/>
    </reaction>
</comment>
<evidence type="ECO:0000313" key="10">
    <source>
        <dbReference type="EMBL" id="SPJ34369.1"/>
    </source>
</evidence>
<dbReference type="InterPro" id="IPR004960">
    <property type="entry name" value="LipA_acyltrans"/>
</dbReference>
<evidence type="ECO:0000256" key="7">
    <source>
        <dbReference type="ARBA" id="ARBA00023136"/>
    </source>
</evidence>
<evidence type="ECO:0000256" key="3">
    <source>
        <dbReference type="ARBA" id="ARBA00022679"/>
    </source>
</evidence>
<keyword evidence="2 9" id="KW-0997">Cell inner membrane</keyword>
<comment type="pathway">
    <text evidence="9">Glycolipid biosynthesis; KDO(2)-lipid A biosynthesis; KDO(2)-lipid A from CMP-3-deoxy-D-manno-octulosonate and lipid IV(A): step 3/4.</text>
</comment>
<dbReference type="PANTHER" id="PTHR30606">
    <property type="entry name" value="LIPID A BIOSYNTHESIS LAUROYL ACYLTRANSFERASE"/>
    <property type="match status" value="1"/>
</dbReference>